<protein>
    <submittedName>
        <fullName evidence="3">SAM-dependent methyltransferase</fullName>
        <ecNumber evidence="3">2.1.1.-</ecNumber>
    </submittedName>
</protein>
<evidence type="ECO:0000256" key="1">
    <source>
        <dbReference type="ARBA" id="ARBA00022603"/>
    </source>
</evidence>
<comment type="caution">
    <text evidence="3">The sequence shown here is derived from an EMBL/GenBank/DDBJ whole genome shotgun (WGS) entry which is preliminary data.</text>
</comment>
<dbReference type="GO" id="GO:0035243">
    <property type="term" value="F:protein-arginine omega-N symmetric methyltransferase activity"/>
    <property type="evidence" value="ECO:0007669"/>
    <property type="project" value="TreeGrafter"/>
</dbReference>
<dbReference type="EMBL" id="JAGSOH010000013">
    <property type="protein sequence ID" value="MBR7826181.1"/>
    <property type="molecule type" value="Genomic_DNA"/>
</dbReference>
<gene>
    <name evidence="3" type="ORF">KDK95_07700</name>
</gene>
<proteinExistence type="predicted"/>
<dbReference type="InterPro" id="IPR038375">
    <property type="entry name" value="NDUFAF7_sf"/>
</dbReference>
<dbReference type="Gene3D" id="3.40.50.12710">
    <property type="match status" value="1"/>
</dbReference>
<evidence type="ECO:0000313" key="3">
    <source>
        <dbReference type="EMBL" id="MBR7826181.1"/>
    </source>
</evidence>
<dbReference type="InterPro" id="IPR029063">
    <property type="entry name" value="SAM-dependent_MTases_sf"/>
</dbReference>
<accession>A0A941IJY4</accession>
<keyword evidence="1 3" id="KW-0489">Methyltransferase</keyword>
<dbReference type="PANTHER" id="PTHR12049:SF7">
    <property type="entry name" value="PROTEIN ARGININE METHYLTRANSFERASE NDUFAF7, MITOCHONDRIAL"/>
    <property type="match status" value="1"/>
</dbReference>
<dbReference type="AlphaFoldDB" id="A0A941IJY4"/>
<dbReference type="Pfam" id="PF02636">
    <property type="entry name" value="Methyltransf_28"/>
    <property type="match status" value="1"/>
</dbReference>
<name>A0A941IJY4_9ACTN</name>
<organism evidence="3 4">
    <name type="scientific">Actinospica acidithermotolerans</name>
    <dbReference type="NCBI Taxonomy" id="2828514"/>
    <lineage>
        <taxon>Bacteria</taxon>
        <taxon>Bacillati</taxon>
        <taxon>Actinomycetota</taxon>
        <taxon>Actinomycetes</taxon>
        <taxon>Catenulisporales</taxon>
        <taxon>Actinospicaceae</taxon>
        <taxon>Actinospica</taxon>
    </lineage>
</organism>
<reference evidence="3" key="1">
    <citation type="submission" date="2021-04" db="EMBL/GenBank/DDBJ databases">
        <title>Genome based classification of Actinospica acidithermotolerans sp. nov., an actinobacterium isolated from an Indonesian hot spring.</title>
        <authorList>
            <person name="Kusuma A.B."/>
            <person name="Putra K.E."/>
            <person name="Nafisah S."/>
            <person name="Loh J."/>
            <person name="Nouioui I."/>
            <person name="Goodfellow M."/>
        </authorList>
    </citation>
    <scope>NUCLEOTIDE SEQUENCE</scope>
    <source>
        <strain evidence="3">MGRD01-02</strain>
    </source>
</reference>
<dbReference type="EC" id="2.1.1.-" evidence="3"/>
<dbReference type="PANTHER" id="PTHR12049">
    <property type="entry name" value="PROTEIN ARGININE METHYLTRANSFERASE NDUFAF7, MITOCHONDRIAL"/>
    <property type="match status" value="1"/>
</dbReference>
<dbReference type="RefSeq" id="WP_212517335.1">
    <property type="nucleotide sequence ID" value="NZ_JAGSOH010000013.1"/>
</dbReference>
<dbReference type="Proteomes" id="UP000676325">
    <property type="component" value="Unassembled WGS sequence"/>
</dbReference>
<evidence type="ECO:0000256" key="2">
    <source>
        <dbReference type="ARBA" id="ARBA00022679"/>
    </source>
</evidence>
<dbReference type="InterPro" id="IPR003788">
    <property type="entry name" value="NDUFAF7"/>
</dbReference>
<dbReference type="GO" id="GO:0032259">
    <property type="term" value="P:methylation"/>
    <property type="evidence" value="ECO:0007669"/>
    <property type="project" value="UniProtKB-KW"/>
</dbReference>
<keyword evidence="4" id="KW-1185">Reference proteome</keyword>
<evidence type="ECO:0000313" key="4">
    <source>
        <dbReference type="Proteomes" id="UP000676325"/>
    </source>
</evidence>
<dbReference type="SUPFAM" id="SSF53335">
    <property type="entry name" value="S-adenosyl-L-methionine-dependent methyltransferases"/>
    <property type="match status" value="1"/>
</dbReference>
<keyword evidence="2 3" id="KW-0808">Transferase</keyword>
<sequence>MDRALYGPEGFFRRPAGPAAHFRTSVHASPLFAAALLRLVREVDELLGQPARFTLVDLGAGHAELLLGVLGRLGDDPLARRLRPVAVELADRPSGLPDAIEWLPRAPEGISGLLVANEWLDNVPCDVVEIGPHGPRLVEVAPDGSERLGEEPNDSQQAWLEHWWPAWRTGRVGDRSEIGLMRDAAWAGAVETVDEGVAVAVDYAHAVDSRPPYGSLTGYAEGRQVPPVPDGRCDLTAHVALDACAAAAEHVADWSRRLDQRTALRRLGVTGARPDLAKAAADPLGYVRALSRASAAAELTDPSGLGAFGWLVQGVAVTTVSSLED</sequence>